<reference evidence="7" key="1">
    <citation type="submission" date="2022-11" db="UniProtKB">
        <authorList>
            <consortium name="WormBaseParasite"/>
        </authorList>
    </citation>
    <scope>IDENTIFICATION</scope>
</reference>
<dbReference type="PROSITE" id="PS51675">
    <property type="entry name" value="SAM_MT_TRM10"/>
    <property type="match status" value="1"/>
</dbReference>
<protein>
    <submittedName>
        <fullName evidence="7">SAM-dependent MTase TRM10-type domain-containing protein</fullName>
    </submittedName>
</protein>
<keyword evidence="3" id="KW-0949">S-adenosyl-L-methionine</keyword>
<evidence type="ECO:0000256" key="2">
    <source>
        <dbReference type="ARBA" id="ARBA00022679"/>
    </source>
</evidence>
<dbReference type="GO" id="GO:0005654">
    <property type="term" value="C:nucleoplasm"/>
    <property type="evidence" value="ECO:0007669"/>
    <property type="project" value="TreeGrafter"/>
</dbReference>
<evidence type="ECO:0000313" key="6">
    <source>
        <dbReference type="Proteomes" id="UP000887578"/>
    </source>
</evidence>
<dbReference type="WBParaSite" id="PDA_v2.g12922.t1">
    <property type="protein sequence ID" value="PDA_v2.g12922.t1"/>
    <property type="gene ID" value="PDA_v2.g12922"/>
</dbReference>
<dbReference type="InterPro" id="IPR007356">
    <property type="entry name" value="tRNA_m1G_MeTrfase_euk"/>
</dbReference>
<evidence type="ECO:0000256" key="1">
    <source>
        <dbReference type="ARBA" id="ARBA00022603"/>
    </source>
</evidence>
<keyword evidence="1" id="KW-0489">Methyltransferase</keyword>
<dbReference type="Gene3D" id="3.40.1280.30">
    <property type="match status" value="1"/>
</dbReference>
<evidence type="ECO:0000313" key="7">
    <source>
        <dbReference type="WBParaSite" id="PDA_v2.g12922.t1"/>
    </source>
</evidence>
<dbReference type="GO" id="GO:0005739">
    <property type="term" value="C:mitochondrion"/>
    <property type="evidence" value="ECO:0007669"/>
    <property type="project" value="TreeGrafter"/>
</dbReference>
<dbReference type="GO" id="GO:0032259">
    <property type="term" value="P:methylation"/>
    <property type="evidence" value="ECO:0007669"/>
    <property type="project" value="UniProtKB-KW"/>
</dbReference>
<keyword evidence="2" id="KW-0808">Transferase</keyword>
<dbReference type="AlphaFoldDB" id="A0A914PDU3"/>
<proteinExistence type="predicted"/>
<dbReference type="PANTHER" id="PTHR13563:SF5">
    <property type="entry name" value="TRNA METHYLTRANSFERASE 10 HOMOLOG C"/>
    <property type="match status" value="1"/>
</dbReference>
<name>A0A914PDU3_9BILA</name>
<feature type="compositionally biased region" description="Basic and acidic residues" evidence="4">
    <location>
        <begin position="426"/>
        <end position="441"/>
    </location>
</feature>
<evidence type="ECO:0000259" key="5">
    <source>
        <dbReference type="PROSITE" id="PS51675"/>
    </source>
</evidence>
<dbReference type="GO" id="GO:0008168">
    <property type="term" value="F:methyltransferase activity"/>
    <property type="evidence" value="ECO:0007669"/>
    <property type="project" value="UniProtKB-KW"/>
</dbReference>
<keyword evidence="6" id="KW-1185">Reference proteome</keyword>
<dbReference type="InterPro" id="IPR038459">
    <property type="entry name" value="MT_TRM10-typ_sf"/>
</dbReference>
<evidence type="ECO:0000256" key="3">
    <source>
        <dbReference type="ARBA" id="ARBA00022691"/>
    </source>
</evidence>
<feature type="domain" description="SAM-dependent MTase TRM10-type" evidence="5">
    <location>
        <begin position="127"/>
        <end position="367"/>
    </location>
</feature>
<accession>A0A914PDU3</accession>
<dbReference type="InterPro" id="IPR028564">
    <property type="entry name" value="MT_TRM10-typ"/>
</dbReference>
<evidence type="ECO:0000256" key="4">
    <source>
        <dbReference type="SAM" id="MobiDB-lite"/>
    </source>
</evidence>
<feature type="region of interest" description="Disordered" evidence="4">
    <location>
        <begin position="402"/>
        <end position="441"/>
    </location>
</feature>
<dbReference type="Proteomes" id="UP000887578">
    <property type="component" value="Unplaced"/>
</dbReference>
<dbReference type="PANTHER" id="PTHR13563">
    <property type="entry name" value="TRNA (GUANINE-9-) METHYLTRANSFERASE"/>
    <property type="match status" value="1"/>
</dbReference>
<dbReference type="GO" id="GO:0000049">
    <property type="term" value="F:tRNA binding"/>
    <property type="evidence" value="ECO:0007669"/>
    <property type="project" value="TreeGrafter"/>
</dbReference>
<organism evidence="6 7">
    <name type="scientific">Panagrolaimus davidi</name>
    <dbReference type="NCBI Taxonomy" id="227884"/>
    <lineage>
        <taxon>Eukaryota</taxon>
        <taxon>Metazoa</taxon>
        <taxon>Ecdysozoa</taxon>
        <taxon>Nematoda</taxon>
        <taxon>Chromadorea</taxon>
        <taxon>Rhabditida</taxon>
        <taxon>Tylenchina</taxon>
        <taxon>Panagrolaimomorpha</taxon>
        <taxon>Panagrolaimoidea</taxon>
        <taxon>Panagrolaimidae</taxon>
        <taxon>Panagrolaimus</taxon>
    </lineage>
</organism>
<dbReference type="GO" id="GO:0070131">
    <property type="term" value="P:positive regulation of mitochondrial translation"/>
    <property type="evidence" value="ECO:0007669"/>
    <property type="project" value="TreeGrafter"/>
</dbReference>
<dbReference type="GO" id="GO:0097745">
    <property type="term" value="P:mitochondrial tRNA 5'-end processing"/>
    <property type="evidence" value="ECO:0007669"/>
    <property type="project" value="TreeGrafter"/>
</dbReference>
<sequence length="441" mass="52206">MPSFEFLKEAQKRGLSERLSRIIAEIEVIKEISHELPLYLNDSQWDFLLHVRNFDEREEFLRNIYFSEISRERSEQQNESEKFQNSRILAEKEKKFVAGEMVYGRGFYDYLDLRGSDFRRKINNVHGSRLIAQERIDEKMPQLIVDCRFLQRNTEKNIAKFVGQVKPLYDQNWFYPNPFRISICNLLMDDFVARLVRAKWAFALGLSPKIAATMDTNFPSFGLTEFQDLEEIMPMEDSEEVVKHEFVPKITSRGLKSVLDSNIAPEEVAVISKTATRYIDGDISRFKAFVLHTTMEQNGVWQSPTTAASNDGFLAYRLPIEKYVKWHQGFKDLSLSVRAEILKMVYTGKADWQEAFLQKIPSRHLEKKRDPTPEQLMIEESRQNKVKIMKEAIKQLHYRKMEVSQPLQKQHHDFEPPQKRVRIHRYSREERNRQRKMEVNQ</sequence>